<proteinExistence type="predicted"/>
<dbReference type="SUPFAM" id="SSF56219">
    <property type="entry name" value="DNase I-like"/>
    <property type="match status" value="1"/>
</dbReference>
<keyword evidence="1" id="KW-0175">Coiled coil</keyword>
<reference evidence="2 3" key="1">
    <citation type="submission" date="2024-09" db="EMBL/GenBank/DDBJ databases">
        <title>Chromosome-scale assembly of Riccia sorocarpa.</title>
        <authorList>
            <person name="Paukszto L."/>
        </authorList>
    </citation>
    <scope>NUCLEOTIDE SEQUENCE [LARGE SCALE GENOMIC DNA]</scope>
    <source>
        <strain evidence="2">LP-2024</strain>
        <tissue evidence="2">Aerial parts of the thallus</tissue>
    </source>
</reference>
<organism evidence="2 3">
    <name type="scientific">Riccia sorocarpa</name>
    <dbReference type="NCBI Taxonomy" id="122646"/>
    <lineage>
        <taxon>Eukaryota</taxon>
        <taxon>Viridiplantae</taxon>
        <taxon>Streptophyta</taxon>
        <taxon>Embryophyta</taxon>
        <taxon>Marchantiophyta</taxon>
        <taxon>Marchantiopsida</taxon>
        <taxon>Marchantiidae</taxon>
        <taxon>Marchantiales</taxon>
        <taxon>Ricciaceae</taxon>
        <taxon>Riccia</taxon>
    </lineage>
</organism>
<evidence type="ECO:0008006" key="4">
    <source>
        <dbReference type="Google" id="ProtNLM"/>
    </source>
</evidence>
<sequence length="651" mass="73988">MDTPPLETVSEEERIRLDLERLFGPEDFELETGSSEEFDTDAVVDFPPITSLQPEELYSHLEQLGILQLPFTTVESIRAGVQDSVEDDPRFWGTWRNRRVKLVPDRDDSGRIKYKTVVADIDESSGEVWVSRLWTGDEVHPLIPFGALLEGKDGVYRAGIDVDGTGVARVDTSPLGRILQSLQATNDLVQNVASDLVQVKHSIEELKSRMLVLERRFDNVGSEVSALKGDVSSLLLNTGVQCDTLKEQQLTLVNLGERLQSDSRSLGRQFSKLETGLPIVQQDLIVLAETWETSDISSVDFPGFTLVTSVWNKKRTNRGRGFGGLTAWVRMGIGLDVNVHHIDKRNQFFVLRIQLKKRSPPMFFVFCYFAPFGAPVYKELHEDISPMADLSLVVRDLLELGPVNIVGDFNARIANSQNQCPGDRALWRNNEDTVWKRDSVDIERNRMGEPFLQFLHICDLTILNGVSKFPNTTDFTFSSHQGASVVDFLIASHTMRDLVCNFKLGPFLPESDHRPLLFSVLGFSRDVYHSKDRAIGFKLDAALRTKYEDEVGLRLGASSEPSLPLVLMDSARHVFPPARSKDRTWFDVSCRTAREAALHCAPEDRSAAYRKYRHFIRARKRLWLRKFQDTLAEDLMRQPETFWRRFTYASF</sequence>
<dbReference type="EMBL" id="JBJQOH010000002">
    <property type="protein sequence ID" value="KAL3696381.1"/>
    <property type="molecule type" value="Genomic_DNA"/>
</dbReference>
<evidence type="ECO:0000313" key="2">
    <source>
        <dbReference type="EMBL" id="KAL3696381.1"/>
    </source>
</evidence>
<dbReference type="Proteomes" id="UP001633002">
    <property type="component" value="Unassembled WGS sequence"/>
</dbReference>
<comment type="caution">
    <text evidence="2">The sequence shown here is derived from an EMBL/GenBank/DDBJ whole genome shotgun (WGS) entry which is preliminary data.</text>
</comment>
<feature type="coiled-coil region" evidence="1">
    <location>
        <begin position="196"/>
        <end position="223"/>
    </location>
</feature>
<dbReference type="AlphaFoldDB" id="A0ABD3HZK3"/>
<dbReference type="InterPro" id="IPR036691">
    <property type="entry name" value="Endo/exonu/phosph_ase_sf"/>
</dbReference>
<evidence type="ECO:0000256" key="1">
    <source>
        <dbReference type="SAM" id="Coils"/>
    </source>
</evidence>
<protein>
    <recommendedName>
        <fullName evidence="4">Endonuclease/exonuclease/phosphatase domain-containing protein</fullName>
    </recommendedName>
</protein>
<name>A0ABD3HZK3_9MARC</name>
<dbReference type="Gene3D" id="3.60.10.10">
    <property type="entry name" value="Endonuclease/exonuclease/phosphatase"/>
    <property type="match status" value="1"/>
</dbReference>
<accession>A0ABD3HZK3</accession>
<evidence type="ECO:0000313" key="3">
    <source>
        <dbReference type="Proteomes" id="UP001633002"/>
    </source>
</evidence>
<gene>
    <name evidence="2" type="ORF">R1sor_010457</name>
</gene>
<keyword evidence="3" id="KW-1185">Reference proteome</keyword>